<feature type="transmembrane region" description="Helical" evidence="8">
    <location>
        <begin position="313"/>
        <end position="331"/>
    </location>
</feature>
<gene>
    <name evidence="10" type="ordered locus">Solca_3213</name>
</gene>
<protein>
    <submittedName>
        <fullName evidence="10">PMT family glycosyltransferase, 4-amino-4-deoxy-L-arabinose transferase</fullName>
    </submittedName>
</protein>
<feature type="domain" description="Glycosyltransferase RgtA/B/C/D-like" evidence="9">
    <location>
        <begin position="68"/>
        <end position="228"/>
    </location>
</feature>
<dbReference type="EMBL" id="CP003349">
    <property type="protein sequence ID" value="AFD08224.1"/>
    <property type="molecule type" value="Genomic_DNA"/>
</dbReference>
<keyword evidence="3" id="KW-0328">Glycosyltransferase</keyword>
<evidence type="ECO:0000256" key="1">
    <source>
        <dbReference type="ARBA" id="ARBA00004651"/>
    </source>
</evidence>
<organism evidence="10 11">
    <name type="scientific">Solitalea canadensis (strain ATCC 29591 / DSM 3403 / JCM 21819 / LMG 8368 / NBRC 15130 / NCIMB 12057 / USAM 9D)</name>
    <name type="common">Flexibacter canadensis</name>
    <dbReference type="NCBI Taxonomy" id="929556"/>
    <lineage>
        <taxon>Bacteria</taxon>
        <taxon>Pseudomonadati</taxon>
        <taxon>Bacteroidota</taxon>
        <taxon>Sphingobacteriia</taxon>
        <taxon>Sphingobacteriales</taxon>
        <taxon>Sphingobacteriaceae</taxon>
        <taxon>Solitalea</taxon>
    </lineage>
</organism>
<evidence type="ECO:0000256" key="7">
    <source>
        <dbReference type="ARBA" id="ARBA00023136"/>
    </source>
</evidence>
<dbReference type="GO" id="GO:0005886">
    <property type="term" value="C:plasma membrane"/>
    <property type="evidence" value="ECO:0007669"/>
    <property type="project" value="UniProtKB-SubCell"/>
</dbReference>
<dbReference type="AlphaFoldDB" id="H8KWP5"/>
<evidence type="ECO:0000259" key="9">
    <source>
        <dbReference type="Pfam" id="PF13231"/>
    </source>
</evidence>
<accession>H8KWP5</accession>
<proteinExistence type="predicted"/>
<evidence type="ECO:0000313" key="10">
    <source>
        <dbReference type="EMBL" id="AFD08224.1"/>
    </source>
</evidence>
<reference evidence="10" key="1">
    <citation type="submission" date="2012-02" db="EMBL/GenBank/DDBJ databases">
        <title>The complete genome of Solitalea canadensis DSM 3403.</title>
        <authorList>
            <consortium name="US DOE Joint Genome Institute (JGI-PGF)"/>
            <person name="Lucas S."/>
            <person name="Copeland A."/>
            <person name="Lapidus A."/>
            <person name="Glavina del Rio T."/>
            <person name="Dalin E."/>
            <person name="Tice H."/>
            <person name="Bruce D."/>
            <person name="Goodwin L."/>
            <person name="Pitluck S."/>
            <person name="Peters L."/>
            <person name="Ovchinnikova G."/>
            <person name="Lu M."/>
            <person name="Kyrpides N."/>
            <person name="Mavromatis K."/>
            <person name="Ivanova N."/>
            <person name="Brettin T."/>
            <person name="Detter J.C."/>
            <person name="Han C."/>
            <person name="Larimer F."/>
            <person name="Land M."/>
            <person name="Hauser L."/>
            <person name="Markowitz V."/>
            <person name="Cheng J.-F."/>
            <person name="Hugenholtz P."/>
            <person name="Woyke T."/>
            <person name="Wu D."/>
            <person name="Spring S."/>
            <person name="Schroeder M."/>
            <person name="Kopitz M."/>
            <person name="Brambilla E."/>
            <person name="Klenk H.-P."/>
            <person name="Eisen J.A."/>
        </authorList>
    </citation>
    <scope>NUCLEOTIDE SEQUENCE</scope>
    <source>
        <strain evidence="10">DSM 3403</strain>
    </source>
</reference>
<feature type="transmembrane region" description="Helical" evidence="8">
    <location>
        <begin position="424"/>
        <end position="443"/>
    </location>
</feature>
<feature type="transmembrane region" description="Helical" evidence="8">
    <location>
        <begin position="376"/>
        <end position="393"/>
    </location>
</feature>
<dbReference type="STRING" id="929556.Solca_3213"/>
<evidence type="ECO:0000256" key="3">
    <source>
        <dbReference type="ARBA" id="ARBA00022676"/>
    </source>
</evidence>
<feature type="transmembrane region" description="Helical" evidence="8">
    <location>
        <begin position="337"/>
        <end position="356"/>
    </location>
</feature>
<keyword evidence="5 8" id="KW-0812">Transmembrane</keyword>
<dbReference type="GO" id="GO:0009103">
    <property type="term" value="P:lipopolysaccharide biosynthetic process"/>
    <property type="evidence" value="ECO:0007669"/>
    <property type="project" value="UniProtKB-ARBA"/>
</dbReference>
<feature type="transmembrane region" description="Helical" evidence="8">
    <location>
        <begin position="12"/>
        <end position="30"/>
    </location>
</feature>
<dbReference type="Pfam" id="PF13231">
    <property type="entry name" value="PMT_2"/>
    <property type="match status" value="1"/>
</dbReference>
<dbReference type="InterPro" id="IPR050297">
    <property type="entry name" value="LipidA_mod_glycosyltrf_83"/>
</dbReference>
<name>H8KWP5_SOLCM</name>
<feature type="transmembrane region" description="Helical" evidence="8">
    <location>
        <begin position="277"/>
        <end position="301"/>
    </location>
</feature>
<dbReference type="RefSeq" id="WP_014681448.1">
    <property type="nucleotide sequence ID" value="NC_017770.1"/>
</dbReference>
<comment type="subcellular location">
    <subcellularLocation>
        <location evidence="1">Cell membrane</location>
        <topology evidence="1">Multi-pass membrane protein</topology>
    </subcellularLocation>
</comment>
<evidence type="ECO:0000256" key="6">
    <source>
        <dbReference type="ARBA" id="ARBA00022989"/>
    </source>
</evidence>
<dbReference type="KEGG" id="scn:Solca_3213"/>
<dbReference type="Proteomes" id="UP000007590">
    <property type="component" value="Chromosome"/>
</dbReference>
<evidence type="ECO:0000256" key="8">
    <source>
        <dbReference type="SAM" id="Phobius"/>
    </source>
</evidence>
<evidence type="ECO:0000256" key="5">
    <source>
        <dbReference type="ARBA" id="ARBA00022692"/>
    </source>
</evidence>
<dbReference type="eggNOG" id="COG1807">
    <property type="taxonomic scope" value="Bacteria"/>
</dbReference>
<feature type="transmembrane region" description="Helical" evidence="8">
    <location>
        <begin position="212"/>
        <end position="233"/>
    </location>
</feature>
<dbReference type="GO" id="GO:0016763">
    <property type="term" value="F:pentosyltransferase activity"/>
    <property type="evidence" value="ECO:0007669"/>
    <property type="project" value="TreeGrafter"/>
</dbReference>
<dbReference type="InterPro" id="IPR038731">
    <property type="entry name" value="RgtA/B/C-like"/>
</dbReference>
<feature type="transmembrane region" description="Helical" evidence="8">
    <location>
        <begin position="167"/>
        <end position="200"/>
    </location>
</feature>
<feature type="transmembrane region" description="Helical" evidence="8">
    <location>
        <begin position="121"/>
        <end position="139"/>
    </location>
</feature>
<keyword evidence="2" id="KW-1003">Cell membrane</keyword>
<feature type="transmembrane region" description="Helical" evidence="8">
    <location>
        <begin position="399"/>
        <end position="417"/>
    </location>
</feature>
<keyword evidence="11" id="KW-1185">Reference proteome</keyword>
<keyword evidence="7 8" id="KW-0472">Membrane</keyword>
<evidence type="ECO:0000313" key="11">
    <source>
        <dbReference type="Proteomes" id="UP000007590"/>
    </source>
</evidence>
<feature type="transmembrane region" description="Helical" evidence="8">
    <location>
        <begin position="89"/>
        <end position="109"/>
    </location>
</feature>
<dbReference type="OrthoDB" id="9178203at2"/>
<dbReference type="HOGENOM" id="CLU_500458_0_0_10"/>
<dbReference type="PANTHER" id="PTHR33908">
    <property type="entry name" value="MANNOSYLTRANSFERASE YKCB-RELATED"/>
    <property type="match status" value="1"/>
</dbReference>
<evidence type="ECO:0000256" key="4">
    <source>
        <dbReference type="ARBA" id="ARBA00022679"/>
    </source>
</evidence>
<keyword evidence="4 10" id="KW-0808">Transferase</keyword>
<sequence>MDQPISNRTYNLLFTLSLIVYFTGLCFPLLEPDANEYACIAMRMYQQHDFVDIISRSVFTFKEYDYLDKPHLLFWLSGLSFKLFGLHDWVYRLPSLLFTILATYSTYSLGKLLYNKEIGKIAALIFITSQSIIIANHDVRTDSLLTSFLILGIWQLTRFLQTDKLAAIIIGSAAIALAVATKGMIAVIVAGSALVCYVIYQREWRTFLNCKWLIGLLSFFVALSPFLYCYYLQFDLHPEKLVNGKYNQSGIKFLLWTQSAERFAGNRDFVSSPEFSFFYHTLLWAILPWSFLVYTALVGRIKAFWDARFRKTGTLEFLTLGGILIVFHLMSASQFKLPHYLNVLFPLFAILCASYLYNLVKNNNHRLLNILEKLQLFTIGVLLIFAYVLNFWFFPIQSIWLKLTSFVLLTFLFYLIIRSSPSGVLYRIIVPSAFAILSVNLLLNTNFYPQLMHYQAGSEMALIAKKNAIPVEKTFIYKKLLFSFDFYSGKTIPALNSVQIITKSKTGERFYLFLRAKDFTDLPSGLTITRRLETPHFHVSQLKYEFLNPATRSQAIEAYYLLQFN</sequence>
<evidence type="ECO:0000256" key="2">
    <source>
        <dbReference type="ARBA" id="ARBA00022475"/>
    </source>
</evidence>
<keyword evidence="6 8" id="KW-1133">Transmembrane helix</keyword>
<dbReference type="PANTHER" id="PTHR33908:SF11">
    <property type="entry name" value="MEMBRANE PROTEIN"/>
    <property type="match status" value="1"/>
</dbReference>